<dbReference type="STRING" id="4537.A0A0E0JQ99"/>
<dbReference type="HOGENOM" id="CLU_2546531_0_0_1"/>
<dbReference type="Pfam" id="PF12776">
    <property type="entry name" value="Myb_DNA-bind_3"/>
    <property type="match status" value="1"/>
</dbReference>
<feature type="domain" description="Myb/SANT-like" evidence="1">
    <location>
        <begin position="14"/>
        <end position="71"/>
    </location>
</feature>
<evidence type="ECO:0000313" key="3">
    <source>
        <dbReference type="Proteomes" id="UP000026962"/>
    </source>
</evidence>
<dbReference type="AlphaFoldDB" id="A0A0E0JQ99"/>
<dbReference type="Proteomes" id="UP000026962">
    <property type="component" value="Chromosome 1"/>
</dbReference>
<reference evidence="2" key="1">
    <citation type="submission" date="2015-04" db="UniProtKB">
        <authorList>
            <consortium name="EnsemblPlants"/>
        </authorList>
    </citation>
    <scope>IDENTIFICATION</scope>
</reference>
<protein>
    <recommendedName>
        <fullName evidence="1">Myb/SANT-like domain-containing protein</fullName>
    </recommendedName>
</protein>
<sequence>MSNKAIVHNHKESVMLKLIVQLHNLLNKQSSKKEQDLKKHYRSVKDLVAESGFGWDNERMMVDVPDSVWDTFAACKKIKDSLQ</sequence>
<name>A0A0E0JQ99_ORYPU</name>
<dbReference type="InterPro" id="IPR024752">
    <property type="entry name" value="Myb/SANT-like_dom"/>
</dbReference>
<proteinExistence type="predicted"/>
<accession>A0A0E0JQ99</accession>
<dbReference type="PANTHER" id="PTHR47072">
    <property type="match status" value="1"/>
</dbReference>
<evidence type="ECO:0000313" key="2">
    <source>
        <dbReference type="EnsemblPlants" id="OPUNC01G34050.1"/>
    </source>
</evidence>
<dbReference type="Gramene" id="OPUNC01G34050.1">
    <property type="protein sequence ID" value="OPUNC01G34050.1"/>
    <property type="gene ID" value="OPUNC01G34050"/>
</dbReference>
<keyword evidence="3" id="KW-1185">Reference proteome</keyword>
<reference evidence="2" key="2">
    <citation type="submission" date="2018-05" db="EMBL/GenBank/DDBJ databases">
        <title>OpunRS2 (Oryza punctata Reference Sequence Version 2).</title>
        <authorList>
            <person name="Zhang J."/>
            <person name="Kudrna D."/>
            <person name="Lee S."/>
            <person name="Talag J."/>
            <person name="Welchert J."/>
            <person name="Wing R.A."/>
        </authorList>
    </citation>
    <scope>NUCLEOTIDE SEQUENCE [LARGE SCALE GENOMIC DNA]</scope>
</reference>
<evidence type="ECO:0000259" key="1">
    <source>
        <dbReference type="Pfam" id="PF12776"/>
    </source>
</evidence>
<dbReference type="PANTHER" id="PTHR47072:SF1">
    <property type="entry name" value="OS09G0122200 PROTEIN"/>
    <property type="match status" value="1"/>
</dbReference>
<organism evidence="2">
    <name type="scientific">Oryza punctata</name>
    <name type="common">Red rice</name>
    <dbReference type="NCBI Taxonomy" id="4537"/>
    <lineage>
        <taxon>Eukaryota</taxon>
        <taxon>Viridiplantae</taxon>
        <taxon>Streptophyta</taxon>
        <taxon>Embryophyta</taxon>
        <taxon>Tracheophyta</taxon>
        <taxon>Spermatophyta</taxon>
        <taxon>Magnoliopsida</taxon>
        <taxon>Liliopsida</taxon>
        <taxon>Poales</taxon>
        <taxon>Poaceae</taxon>
        <taxon>BOP clade</taxon>
        <taxon>Oryzoideae</taxon>
        <taxon>Oryzeae</taxon>
        <taxon>Oryzinae</taxon>
        <taxon>Oryza</taxon>
    </lineage>
</organism>
<dbReference type="EnsemblPlants" id="OPUNC01G34050.1">
    <property type="protein sequence ID" value="OPUNC01G34050.1"/>
    <property type="gene ID" value="OPUNC01G34050"/>
</dbReference>